<dbReference type="AlphaFoldDB" id="A0A5R8QE69"/>
<protein>
    <submittedName>
        <fullName evidence="1">Uncharacterized protein</fullName>
    </submittedName>
</protein>
<dbReference type="EMBL" id="VBWP01000004">
    <property type="protein sequence ID" value="TLG74293.1"/>
    <property type="molecule type" value="Genomic_DNA"/>
</dbReference>
<comment type="caution">
    <text evidence="1">The sequence shown here is derived from an EMBL/GenBank/DDBJ whole genome shotgun (WGS) entry which is preliminary data.</text>
</comment>
<dbReference type="RefSeq" id="WP_138190845.1">
    <property type="nucleotide sequence ID" value="NZ_VBWP01000004.1"/>
</dbReference>
<organism evidence="1 2">
    <name type="scientific">Culicoidibacter larvae</name>
    <dbReference type="NCBI Taxonomy" id="2579976"/>
    <lineage>
        <taxon>Bacteria</taxon>
        <taxon>Bacillati</taxon>
        <taxon>Bacillota</taxon>
        <taxon>Culicoidibacteria</taxon>
        <taxon>Culicoidibacterales</taxon>
        <taxon>Culicoidibacteraceae</taxon>
        <taxon>Culicoidibacter</taxon>
    </lineage>
</organism>
<keyword evidence="2" id="KW-1185">Reference proteome</keyword>
<gene>
    <name evidence="1" type="ORF">FEZ08_06190</name>
</gene>
<dbReference type="InParanoid" id="A0A5R8QE69"/>
<name>A0A5R8QE69_9FIRM</name>
<dbReference type="Proteomes" id="UP000306912">
    <property type="component" value="Unassembled WGS sequence"/>
</dbReference>
<evidence type="ECO:0000313" key="2">
    <source>
        <dbReference type="Proteomes" id="UP000306912"/>
    </source>
</evidence>
<evidence type="ECO:0000313" key="1">
    <source>
        <dbReference type="EMBL" id="TLG74293.1"/>
    </source>
</evidence>
<proteinExistence type="predicted"/>
<accession>A0A5R8QE69</accession>
<reference evidence="1 2" key="1">
    <citation type="submission" date="2019-05" db="EMBL/GenBank/DDBJ databases">
        <title>Culicoidintestinum kansasii gen. nov., sp. nov. from the gastrointestinal tract of the biting midge, Culicoides sonorensis.</title>
        <authorList>
            <person name="Neupane S."/>
            <person name="Ghosh A."/>
            <person name="Gunther S."/>
            <person name="Martin K."/>
            <person name="Zurek L."/>
        </authorList>
    </citation>
    <scope>NUCLEOTIDE SEQUENCE [LARGE SCALE GENOMIC DNA]</scope>
    <source>
        <strain evidence="1 2">CS-1</strain>
    </source>
</reference>
<sequence>MTATIQLLDNHNRILDRFNIKIENVFHVDDFTHEDELSLRGRINDALVKMVTDPKAQLAILNYVAYDIFLDNRRYDHIMVA</sequence>